<dbReference type="InterPro" id="IPR036388">
    <property type="entry name" value="WH-like_DNA-bd_sf"/>
</dbReference>
<accession>A3DPD9</accession>
<keyword evidence="1" id="KW-0812">Transmembrane</keyword>
<organism evidence="3 4">
    <name type="scientific">Staphylothermus marinus (strain ATCC 43588 / DSM 3639 / JCM 9404 / F1)</name>
    <dbReference type="NCBI Taxonomy" id="399550"/>
    <lineage>
        <taxon>Archaea</taxon>
        <taxon>Thermoproteota</taxon>
        <taxon>Thermoprotei</taxon>
        <taxon>Desulfurococcales</taxon>
        <taxon>Desulfurococcaceae</taxon>
        <taxon>Staphylothermus</taxon>
    </lineage>
</organism>
<dbReference type="SUPFAM" id="SSF46785">
    <property type="entry name" value="Winged helix' DNA-binding domain"/>
    <property type="match status" value="1"/>
</dbReference>
<dbReference type="HOGENOM" id="CLU_1691611_0_0_2"/>
<keyword evidence="4" id="KW-1185">Reference proteome</keyword>
<dbReference type="Proteomes" id="UP000000254">
    <property type="component" value="Chromosome"/>
</dbReference>
<dbReference type="InterPro" id="IPR006199">
    <property type="entry name" value="LexA_DNA-bd_dom"/>
</dbReference>
<evidence type="ECO:0000313" key="4">
    <source>
        <dbReference type="Proteomes" id="UP000000254"/>
    </source>
</evidence>
<evidence type="ECO:0000259" key="2">
    <source>
        <dbReference type="Pfam" id="PF01726"/>
    </source>
</evidence>
<dbReference type="KEGG" id="smr:Smar_1409"/>
<dbReference type="RefSeq" id="WP_011839693.1">
    <property type="nucleotide sequence ID" value="NC_009033.1"/>
</dbReference>
<dbReference type="AlphaFoldDB" id="A3DPD9"/>
<sequence>MLRKAKQISMKHRDPLIELSGSSLDVYMLLLKHKEPLSIREIQRMMGFKSPNSVRHHLERLISLGFVEKTRYGYIAVKPRESILDLIFEFKGLVVPKQFFTLLVTIFLTIGYIILFTNTINIYVLSSFLAINILLLNDILKIYNRLKNIIKRYRS</sequence>
<dbReference type="GO" id="GO:0003677">
    <property type="term" value="F:DNA binding"/>
    <property type="evidence" value="ECO:0007669"/>
    <property type="project" value="UniProtKB-KW"/>
</dbReference>
<dbReference type="GO" id="GO:0006508">
    <property type="term" value="P:proteolysis"/>
    <property type="evidence" value="ECO:0007669"/>
    <property type="project" value="InterPro"/>
</dbReference>
<dbReference type="eggNOG" id="arCOG05900">
    <property type="taxonomic scope" value="Archaea"/>
</dbReference>
<name>A3DPD9_STAMF</name>
<keyword evidence="1" id="KW-1133">Transmembrane helix</keyword>
<proteinExistence type="predicted"/>
<evidence type="ECO:0000256" key="1">
    <source>
        <dbReference type="SAM" id="Phobius"/>
    </source>
</evidence>
<dbReference type="GeneID" id="4906572"/>
<dbReference type="InterPro" id="IPR036390">
    <property type="entry name" value="WH_DNA-bd_sf"/>
</dbReference>
<gene>
    <name evidence="3" type="ordered locus">Smar_1409</name>
</gene>
<dbReference type="OrthoDB" id="26944at2157"/>
<feature type="transmembrane region" description="Helical" evidence="1">
    <location>
        <begin position="99"/>
        <end position="116"/>
    </location>
</feature>
<evidence type="ECO:0000313" key="3">
    <source>
        <dbReference type="EMBL" id="ABN70499.1"/>
    </source>
</evidence>
<keyword evidence="3" id="KW-0238">DNA-binding</keyword>
<reference evidence="4" key="1">
    <citation type="journal article" date="2009" name="BMC Genomics">
        <title>The complete genome sequence of Staphylothermus marinus reveals differences in sulfur metabolism among heterotrophic Crenarchaeota.</title>
        <authorList>
            <person name="Anderson I.J."/>
            <person name="Dharmarajan L."/>
            <person name="Rodriguez J."/>
            <person name="Hooper S."/>
            <person name="Porat I."/>
            <person name="Ulrich L.E."/>
            <person name="Elkins J.G."/>
            <person name="Mavromatis K."/>
            <person name="Sun H."/>
            <person name="Land M."/>
            <person name="Lapidus A."/>
            <person name="Lucas S."/>
            <person name="Barry K."/>
            <person name="Huber H."/>
            <person name="Zhulin I.B."/>
            <person name="Whitman W.B."/>
            <person name="Mukhopadhyay B."/>
            <person name="Woese C."/>
            <person name="Bristow J."/>
            <person name="Kyrpides N."/>
        </authorList>
    </citation>
    <scope>NUCLEOTIDE SEQUENCE [LARGE SCALE GENOMIC DNA]</scope>
    <source>
        <strain evidence="4">ATCC 43588 / DSM 3639 / JCM 9404 / F1</strain>
    </source>
</reference>
<dbReference type="GO" id="GO:0004252">
    <property type="term" value="F:serine-type endopeptidase activity"/>
    <property type="evidence" value="ECO:0007669"/>
    <property type="project" value="InterPro"/>
</dbReference>
<protein>
    <submittedName>
        <fullName evidence="3">LexA DNA-binding domain protein</fullName>
    </submittedName>
</protein>
<reference evidence="3 4" key="2">
    <citation type="journal article" date="2009" name="Stand. Genomic Sci.">
        <title>Complete genome sequence of Staphylothermus marinus Stetter and Fiala 1986 type strain F1.</title>
        <authorList>
            <person name="Anderson I.J."/>
            <person name="Sun H."/>
            <person name="Lapidus A."/>
            <person name="Copeland A."/>
            <person name="Glavina Del Rio T."/>
            <person name="Tice H."/>
            <person name="Dalin E."/>
            <person name="Lucas S."/>
            <person name="Barry K."/>
            <person name="Land M."/>
            <person name="Richardson P."/>
            <person name="Huber H."/>
            <person name="Kyrpides N.C."/>
        </authorList>
    </citation>
    <scope>NUCLEOTIDE SEQUENCE [LARGE SCALE GENOMIC DNA]</scope>
    <source>
        <strain evidence="4">ATCC 43588 / DSM 3639 / JCM 9404 / F1</strain>
    </source>
</reference>
<dbReference type="Gene3D" id="1.10.10.10">
    <property type="entry name" value="Winged helix-like DNA-binding domain superfamily/Winged helix DNA-binding domain"/>
    <property type="match status" value="1"/>
</dbReference>
<feature type="transmembrane region" description="Helical" evidence="1">
    <location>
        <begin position="122"/>
        <end position="143"/>
    </location>
</feature>
<dbReference type="EMBL" id="CP000575">
    <property type="protein sequence ID" value="ABN70499.1"/>
    <property type="molecule type" value="Genomic_DNA"/>
</dbReference>
<dbReference type="STRING" id="399550.Smar_1409"/>
<keyword evidence="1" id="KW-0472">Membrane</keyword>
<feature type="domain" description="LexA repressor DNA-binding" evidence="2">
    <location>
        <begin position="35"/>
        <end position="70"/>
    </location>
</feature>
<dbReference type="Pfam" id="PF01726">
    <property type="entry name" value="LexA_DNA_bind"/>
    <property type="match status" value="1"/>
</dbReference>